<dbReference type="AlphaFoldDB" id="A0A411HMQ4"/>
<dbReference type="OrthoDB" id="6190564at2"/>
<dbReference type="KEGG" id="xbc:ELE36_16085"/>
<dbReference type="InterPro" id="IPR011059">
    <property type="entry name" value="Metal-dep_hydrolase_composite"/>
</dbReference>
<keyword evidence="2" id="KW-0378">Hydrolase</keyword>
<dbReference type="Gene3D" id="3.40.50.10910">
    <property type="entry name" value="Amidohydrolase"/>
    <property type="match status" value="1"/>
</dbReference>
<feature type="signal peptide" evidence="1">
    <location>
        <begin position="1"/>
        <end position="18"/>
    </location>
</feature>
<dbReference type="PANTHER" id="PTHR43135:SF3">
    <property type="entry name" value="ALPHA-D-RIBOSE 1-METHYLPHOSPHONATE 5-TRIPHOSPHATE DIPHOSPHATASE"/>
    <property type="match status" value="1"/>
</dbReference>
<gene>
    <name evidence="2" type="ORF">ELE36_16085</name>
</gene>
<reference evidence="2 3" key="1">
    <citation type="submission" date="2019-01" db="EMBL/GenBank/DDBJ databases">
        <title>Pseudolysobacter antarctica gen. nov., sp. nov., isolated from Fildes Peninsula, Antarctica.</title>
        <authorList>
            <person name="Wei Z."/>
            <person name="Peng F."/>
        </authorList>
    </citation>
    <scope>NUCLEOTIDE SEQUENCE [LARGE SCALE GENOMIC DNA]</scope>
    <source>
        <strain evidence="2 3">AQ6-296</strain>
    </source>
</reference>
<dbReference type="Proteomes" id="UP000291562">
    <property type="component" value="Chromosome"/>
</dbReference>
<accession>A0A411HMQ4</accession>
<proteinExistence type="predicted"/>
<dbReference type="SUPFAM" id="SSF51556">
    <property type="entry name" value="Metallo-dependent hydrolases"/>
    <property type="match status" value="1"/>
</dbReference>
<dbReference type="SUPFAM" id="SSF51338">
    <property type="entry name" value="Composite domain of metallo-dependent hydrolases"/>
    <property type="match status" value="2"/>
</dbReference>
<dbReference type="Gene3D" id="3.30.110.90">
    <property type="entry name" value="Amidohydrolase"/>
    <property type="match status" value="1"/>
</dbReference>
<protein>
    <submittedName>
        <fullName evidence="2">Amidohydrolase</fullName>
    </submittedName>
</protein>
<dbReference type="PANTHER" id="PTHR43135">
    <property type="entry name" value="ALPHA-D-RIBOSE 1-METHYLPHOSPHONATE 5-TRIPHOSPHATE DIPHOSPHATASE"/>
    <property type="match status" value="1"/>
</dbReference>
<dbReference type="InterPro" id="IPR051781">
    <property type="entry name" value="Metallo-dep_Hydrolase"/>
</dbReference>
<sequence>MRLILVLLATFFGASAFAQTAPSQPPLVTAFVAVNVVPMDSKRVLSRQTVLVENGKITAIGTSLPLPKNAQVIDGHGSAFLSPGLADMHTHSDTRADLLVYLANGVTTVLNMGGASSDFMDHARLASNSGKIPGPHVYASFRVDGSAQYGQFIVTTADEARWIVRLAKTNGYDFIKVYNNLSPECFQALVDEGRAQHIAIVGHGVTQVGLERQLAAGQVLVAHAEEFLYTTFAHPNDNNDSVPNPDQIPAAIAFIKRYRAFVTADLNTYSTIARQWGKPDVVEGFLQMPETRYLSPDQRIEWRAEDYVRRKGDLSAKLNFLKRFTKDMSDAGVALVAGTDAPSIPGLVPGFSLHDDLAALEQAGLDRYHALAAATRTPGELIHRSIPAAEPFGTVTLGNRADLILSEKNPLEDLSTLRKPLGVMANGKWYARNDLHALLDQVAAKYDSAFLHK</sequence>
<dbReference type="Gene3D" id="2.30.40.10">
    <property type="entry name" value="Urease, subunit C, domain 1"/>
    <property type="match status" value="1"/>
</dbReference>
<keyword evidence="1" id="KW-0732">Signal</keyword>
<feature type="chain" id="PRO_5019179537" evidence="1">
    <location>
        <begin position="19"/>
        <end position="453"/>
    </location>
</feature>
<evidence type="ECO:0000313" key="2">
    <source>
        <dbReference type="EMBL" id="QBB71750.1"/>
    </source>
</evidence>
<keyword evidence="3" id="KW-1185">Reference proteome</keyword>
<dbReference type="InterPro" id="IPR032466">
    <property type="entry name" value="Metal_Hydrolase"/>
</dbReference>
<dbReference type="RefSeq" id="WP_129835066.1">
    <property type="nucleotide sequence ID" value="NZ_CP035704.1"/>
</dbReference>
<evidence type="ECO:0000256" key="1">
    <source>
        <dbReference type="SAM" id="SignalP"/>
    </source>
</evidence>
<evidence type="ECO:0000313" key="3">
    <source>
        <dbReference type="Proteomes" id="UP000291562"/>
    </source>
</evidence>
<dbReference type="EMBL" id="CP035704">
    <property type="protein sequence ID" value="QBB71750.1"/>
    <property type="molecule type" value="Genomic_DNA"/>
</dbReference>
<dbReference type="Gene3D" id="1.20.58.520">
    <property type="entry name" value="Amidohydrolase"/>
    <property type="match status" value="1"/>
</dbReference>
<name>A0A411HMQ4_9GAMM</name>
<organism evidence="2 3">
    <name type="scientific">Pseudolysobacter antarcticus</name>
    <dbReference type="NCBI Taxonomy" id="2511995"/>
    <lineage>
        <taxon>Bacteria</taxon>
        <taxon>Pseudomonadati</taxon>
        <taxon>Pseudomonadota</taxon>
        <taxon>Gammaproteobacteria</taxon>
        <taxon>Lysobacterales</taxon>
        <taxon>Rhodanobacteraceae</taxon>
        <taxon>Pseudolysobacter</taxon>
    </lineage>
</organism>
<dbReference type="GO" id="GO:0016810">
    <property type="term" value="F:hydrolase activity, acting on carbon-nitrogen (but not peptide) bonds"/>
    <property type="evidence" value="ECO:0007669"/>
    <property type="project" value="InterPro"/>
</dbReference>